<reference evidence="2" key="1">
    <citation type="submission" date="2021-05" db="EMBL/GenBank/DDBJ databases">
        <authorList>
            <person name="Khan N."/>
        </authorList>
    </citation>
    <scope>NUCLEOTIDE SEQUENCE</scope>
</reference>
<dbReference type="PANTHER" id="PTHR46082:SF6">
    <property type="entry name" value="AAA+ ATPASE DOMAIN-CONTAINING PROTEIN-RELATED"/>
    <property type="match status" value="1"/>
</dbReference>
<dbReference type="Pfam" id="PF13401">
    <property type="entry name" value="AAA_22"/>
    <property type="match status" value="1"/>
</dbReference>
<feature type="domain" description="ORC1/DEAH AAA+ ATPase" evidence="1">
    <location>
        <begin position="4"/>
        <end position="111"/>
    </location>
</feature>
<dbReference type="InterPro" id="IPR049945">
    <property type="entry name" value="AAA_22"/>
</dbReference>
<dbReference type="EMBL" id="CAJSTJ010000203">
    <property type="protein sequence ID" value="CAG7566314.1"/>
    <property type="molecule type" value="Genomic_DNA"/>
</dbReference>
<evidence type="ECO:0000313" key="2">
    <source>
        <dbReference type="EMBL" id="CAG7566314.1"/>
    </source>
</evidence>
<dbReference type="Pfam" id="PF13424">
    <property type="entry name" value="TPR_12"/>
    <property type="match status" value="1"/>
</dbReference>
<dbReference type="AlphaFoldDB" id="A0A8J2J9S4"/>
<evidence type="ECO:0000313" key="3">
    <source>
        <dbReference type="Proteomes" id="UP000693738"/>
    </source>
</evidence>
<proteinExistence type="predicted"/>
<dbReference type="InterPro" id="IPR019734">
    <property type="entry name" value="TPR_rpt"/>
</dbReference>
<evidence type="ECO:0000259" key="1">
    <source>
        <dbReference type="Pfam" id="PF13401"/>
    </source>
</evidence>
<dbReference type="SMART" id="SM00028">
    <property type="entry name" value="TPR"/>
    <property type="match status" value="3"/>
</dbReference>
<comment type="caution">
    <text evidence="2">The sequence shown here is derived from an EMBL/GenBank/DDBJ whole genome shotgun (WGS) entry which is preliminary data.</text>
</comment>
<gene>
    <name evidence="2" type="ORF">FEQUK3_LOCUS12022</name>
</gene>
<accession>A0A8J2J9S4</accession>
<dbReference type="InterPro" id="IPR053137">
    <property type="entry name" value="NLR-like"/>
</dbReference>
<dbReference type="GO" id="GO:0016887">
    <property type="term" value="F:ATP hydrolysis activity"/>
    <property type="evidence" value="ECO:0007669"/>
    <property type="project" value="InterPro"/>
</dbReference>
<feature type="non-terminal residue" evidence="2">
    <location>
        <position position="1"/>
    </location>
</feature>
<sequence>TPHDCRSVALWGSSGFGKTQIALDYAYRRCEDPTCSVFWVCASGRTTFLRDFKRISSRLGLNNYLEGERLLTAVCESIQSNPQWLLVIDGADDLACLGSNSKKNTTNLLNHVPSSDTGITLWTSCDRDVLGMVGSPKGAIHVHQMTCNEGLKLFEMARNQDIIEMEKASTRALIDELGRHPLAIVQSGIYSQLTSRVVDQYLVELDRVNWDQRINISNHSDIETESNVPNAIINAVDISIQYIDDQNWLACKILHVLSNLSNKQISLSIIRAVTWSCMTKGGRCPNTVEEEMEAALVLFRKYCFLHMATEESGELNFEMPQLIQEVAQVASSGSSNAMRSSLILQTVQTGAGRSGGPQGDMGDAITKFYVLRIALEIMEYLLNKATQKMDMQCEKYLDHILRLCNLAETGKEIGMAVGLLNILSGHFSRNGLWENMVVVAIRALELRIGILGNEHADTLWSMGNLASSFFQQGLYGQAEESLENLLRLRRNILGPEHSHTMWTMSSLGVTYGMRGQYTKAEKTFQSLISLQQGTVGERHPDTIMSMCNLAATSHSQGHYDHAEEILRSALALTTTKSQRKHSGTHQISYMLSVVQQSQDLAAKAE</sequence>
<dbReference type="Pfam" id="PF13374">
    <property type="entry name" value="TPR_10"/>
    <property type="match status" value="1"/>
</dbReference>
<name>A0A8J2J9S4_FUSEQ</name>
<protein>
    <recommendedName>
        <fullName evidence="1">ORC1/DEAH AAA+ ATPase domain-containing protein</fullName>
    </recommendedName>
</protein>
<organism evidence="2 3">
    <name type="scientific">Fusarium equiseti</name>
    <name type="common">Fusarium scirpi</name>
    <dbReference type="NCBI Taxonomy" id="61235"/>
    <lineage>
        <taxon>Eukaryota</taxon>
        <taxon>Fungi</taxon>
        <taxon>Dikarya</taxon>
        <taxon>Ascomycota</taxon>
        <taxon>Pezizomycotina</taxon>
        <taxon>Sordariomycetes</taxon>
        <taxon>Hypocreomycetidae</taxon>
        <taxon>Hypocreales</taxon>
        <taxon>Nectriaceae</taxon>
        <taxon>Fusarium</taxon>
        <taxon>Fusarium incarnatum-equiseti species complex</taxon>
    </lineage>
</organism>
<dbReference type="Proteomes" id="UP000693738">
    <property type="component" value="Unassembled WGS sequence"/>
</dbReference>
<dbReference type="PANTHER" id="PTHR46082">
    <property type="entry name" value="ATP/GTP-BINDING PROTEIN-RELATED"/>
    <property type="match status" value="1"/>
</dbReference>